<dbReference type="Proteomes" id="UP001529510">
    <property type="component" value="Unassembled WGS sequence"/>
</dbReference>
<comment type="caution">
    <text evidence="1">The sequence shown here is derived from an EMBL/GenBank/DDBJ whole genome shotgun (WGS) entry which is preliminary data.</text>
</comment>
<evidence type="ECO:0000313" key="2">
    <source>
        <dbReference type="Proteomes" id="UP001529510"/>
    </source>
</evidence>
<proteinExistence type="predicted"/>
<dbReference type="AlphaFoldDB" id="A0ABD0QDI8"/>
<reference evidence="1 2" key="1">
    <citation type="submission" date="2024-05" db="EMBL/GenBank/DDBJ databases">
        <title>Genome sequencing and assembly of Indian major carp, Cirrhinus mrigala (Hamilton, 1822).</title>
        <authorList>
            <person name="Mohindra V."/>
            <person name="Chowdhury L.M."/>
            <person name="Lal K."/>
            <person name="Jena J.K."/>
        </authorList>
    </citation>
    <scope>NUCLEOTIDE SEQUENCE [LARGE SCALE GENOMIC DNA]</scope>
    <source>
        <strain evidence="1">CM1030</strain>
        <tissue evidence="1">Blood</tissue>
    </source>
</reference>
<feature type="non-terminal residue" evidence="1">
    <location>
        <position position="69"/>
    </location>
</feature>
<gene>
    <name evidence="1" type="ORF">M9458_022436</name>
</gene>
<accession>A0ABD0QDI8</accession>
<name>A0ABD0QDI8_CIRMR</name>
<feature type="non-terminal residue" evidence="1">
    <location>
        <position position="1"/>
    </location>
</feature>
<sequence length="69" mass="7718">ALYLPWRSSVTVAGYLILSGLICFQEMQVEELSAVRQTLQADLETSIRRIVDLQAALEEVESSDESDTE</sequence>
<keyword evidence="2" id="KW-1185">Reference proteome</keyword>
<evidence type="ECO:0008006" key="3">
    <source>
        <dbReference type="Google" id="ProtNLM"/>
    </source>
</evidence>
<dbReference type="EMBL" id="JAMKFB020000010">
    <property type="protein sequence ID" value="KAL0183061.1"/>
    <property type="molecule type" value="Genomic_DNA"/>
</dbReference>
<evidence type="ECO:0000313" key="1">
    <source>
        <dbReference type="EMBL" id="KAL0183061.1"/>
    </source>
</evidence>
<organism evidence="1 2">
    <name type="scientific">Cirrhinus mrigala</name>
    <name type="common">Mrigala</name>
    <dbReference type="NCBI Taxonomy" id="683832"/>
    <lineage>
        <taxon>Eukaryota</taxon>
        <taxon>Metazoa</taxon>
        <taxon>Chordata</taxon>
        <taxon>Craniata</taxon>
        <taxon>Vertebrata</taxon>
        <taxon>Euteleostomi</taxon>
        <taxon>Actinopterygii</taxon>
        <taxon>Neopterygii</taxon>
        <taxon>Teleostei</taxon>
        <taxon>Ostariophysi</taxon>
        <taxon>Cypriniformes</taxon>
        <taxon>Cyprinidae</taxon>
        <taxon>Labeoninae</taxon>
        <taxon>Labeonini</taxon>
        <taxon>Cirrhinus</taxon>
    </lineage>
</organism>
<protein>
    <recommendedName>
        <fullName evidence="3">Dolichol-phosphate mannosyltransferase subunit 3</fullName>
    </recommendedName>
</protein>